<proteinExistence type="predicted"/>
<evidence type="ECO:0000313" key="3">
    <source>
        <dbReference type="Proteomes" id="UP000006960"/>
    </source>
</evidence>
<feature type="compositionally biased region" description="Low complexity" evidence="1">
    <location>
        <begin position="195"/>
        <end position="214"/>
    </location>
</feature>
<dbReference type="EMBL" id="AHEU01000059">
    <property type="protein sequence ID" value="EJR24615.1"/>
    <property type="molecule type" value="Genomic_DNA"/>
</dbReference>
<gene>
    <name evidence="2" type="ORF">IIG_05946</name>
</gene>
<organism evidence="2 3">
    <name type="scientific">Bacillus cereus VD048</name>
    <dbReference type="NCBI Taxonomy" id="1053226"/>
    <lineage>
        <taxon>Bacteria</taxon>
        <taxon>Bacillati</taxon>
        <taxon>Bacillota</taxon>
        <taxon>Bacilli</taxon>
        <taxon>Bacillales</taxon>
        <taxon>Bacillaceae</taxon>
        <taxon>Bacillus</taxon>
        <taxon>Bacillus cereus group</taxon>
    </lineage>
</organism>
<accession>J8HFD2</accession>
<feature type="region of interest" description="Disordered" evidence="1">
    <location>
        <begin position="162"/>
        <end position="214"/>
    </location>
</feature>
<feature type="compositionally biased region" description="Polar residues" evidence="1">
    <location>
        <begin position="162"/>
        <end position="194"/>
    </location>
</feature>
<evidence type="ECO:0000256" key="1">
    <source>
        <dbReference type="SAM" id="MobiDB-lite"/>
    </source>
</evidence>
<comment type="caution">
    <text evidence="2">The sequence shown here is derived from an EMBL/GenBank/DDBJ whole genome shotgun (WGS) entry which is preliminary data.</text>
</comment>
<protein>
    <submittedName>
        <fullName evidence="2">Uncharacterized protein</fullName>
    </submittedName>
</protein>
<dbReference type="HOGENOM" id="CLU_786777_0_0_9"/>
<evidence type="ECO:0000313" key="2">
    <source>
        <dbReference type="EMBL" id="EJR24615.1"/>
    </source>
</evidence>
<dbReference type="RefSeq" id="WP_002167214.1">
    <property type="nucleotide sequence ID" value="NZ_JH792318.1"/>
</dbReference>
<dbReference type="AlphaFoldDB" id="J8HFD2"/>
<name>J8HFD2_BACCE</name>
<reference evidence="2 3" key="1">
    <citation type="submission" date="2012-04" db="EMBL/GenBank/DDBJ databases">
        <title>The Genome Sequence of Bacillus cereus VD048.</title>
        <authorList>
            <consortium name="The Broad Institute Genome Sequencing Platform"/>
            <consortium name="The Broad Institute Genome Sequencing Center for Infectious Disease"/>
            <person name="Feldgarden M."/>
            <person name="Van der Auwera G.A."/>
            <person name="Mahillon J."/>
            <person name="Duprez V."/>
            <person name="Timmery S."/>
            <person name="Mattelet C."/>
            <person name="Dierick K."/>
            <person name="Sun M."/>
            <person name="Yu Z."/>
            <person name="Zhu L."/>
            <person name="Hu X."/>
            <person name="Shank E.B."/>
            <person name="Swiecicka I."/>
            <person name="Hansen B.M."/>
            <person name="Andrup L."/>
            <person name="Young S.K."/>
            <person name="Zeng Q."/>
            <person name="Gargeya S."/>
            <person name="Fitzgerald M."/>
            <person name="Haas B."/>
            <person name="Abouelleil A."/>
            <person name="Alvarado L."/>
            <person name="Arachchi H.M."/>
            <person name="Berlin A."/>
            <person name="Chapman S.B."/>
            <person name="Goldberg J."/>
            <person name="Griggs A."/>
            <person name="Gujja S."/>
            <person name="Hansen M."/>
            <person name="Howarth C."/>
            <person name="Imamovic A."/>
            <person name="Larimer J."/>
            <person name="McCowen C."/>
            <person name="Montmayeur A."/>
            <person name="Murphy C."/>
            <person name="Neiman D."/>
            <person name="Pearson M."/>
            <person name="Priest M."/>
            <person name="Roberts A."/>
            <person name="Saif S."/>
            <person name="Shea T."/>
            <person name="Sisk P."/>
            <person name="Sykes S."/>
            <person name="Wortman J."/>
            <person name="Nusbaum C."/>
            <person name="Birren B."/>
        </authorList>
    </citation>
    <scope>NUCLEOTIDE SEQUENCE [LARGE SCALE GENOMIC DNA]</scope>
    <source>
        <strain evidence="2 3">VD048</strain>
    </source>
</reference>
<sequence length="352" mass="41567">MSKKLKRAVIKEELVALTGDFKKAVLLNQLIYWSERVGDYDQFIEEEKNRARMAMNEEERKRGELYEQIELAHGWIYKTADEMSEETMLGMSKSTIGRHLEYLLKNKWLERRNNPHWKGDNTYQYRVDILKIQKDLFQLGYFLEGYKFNVAEFQKEITEFQNETPKSQNATDSSKIEQSVAKQNGQFQNETTLPEITSEITSQTTSESNYSSSSSIDNLLNIVDGLQLENDEEEEYINTMSNFFYEIVVKRLHERKVFAKREEFIEILKTLQNKNVRIATMKQVDKAIDEFLKDVNERINTSDPVRVPAIYFAGRLEMIVNRENAANRAKEYIRENKSKFEGKVLFYNWLEQ</sequence>
<dbReference type="PATRIC" id="fig|1053226.3.peg.6055"/>
<dbReference type="Proteomes" id="UP000006960">
    <property type="component" value="Unassembled WGS sequence"/>
</dbReference>